<evidence type="ECO:0000256" key="2">
    <source>
        <dbReference type="ARBA" id="ARBA00007935"/>
    </source>
</evidence>
<evidence type="ECO:0000256" key="5">
    <source>
        <dbReference type="ARBA" id="ARBA00022692"/>
    </source>
</evidence>
<dbReference type="EMBL" id="CBSW010000302">
    <property type="protein sequence ID" value="CDG99321.1"/>
    <property type="molecule type" value="Genomic_DNA"/>
</dbReference>
<dbReference type="Pfam" id="PF01032">
    <property type="entry name" value="FecCD"/>
    <property type="match status" value="1"/>
</dbReference>
<evidence type="ECO:0000256" key="8">
    <source>
        <dbReference type="SAM" id="Phobius"/>
    </source>
</evidence>
<keyword evidence="5 8" id="KW-0812">Transmembrane</keyword>
<dbReference type="FunFam" id="1.10.3470.10:FF:000001">
    <property type="entry name" value="Vitamin B12 ABC transporter permease BtuC"/>
    <property type="match status" value="1"/>
</dbReference>
<organism evidence="9">
    <name type="scientific">Xenorhabdus bovienii str. puntauvense</name>
    <dbReference type="NCBI Taxonomy" id="1398201"/>
    <lineage>
        <taxon>Bacteria</taxon>
        <taxon>Pseudomonadati</taxon>
        <taxon>Pseudomonadota</taxon>
        <taxon>Gammaproteobacteria</taxon>
        <taxon>Enterobacterales</taxon>
        <taxon>Morganellaceae</taxon>
        <taxon>Xenorhabdus</taxon>
    </lineage>
</organism>
<evidence type="ECO:0000256" key="7">
    <source>
        <dbReference type="ARBA" id="ARBA00023136"/>
    </source>
</evidence>
<dbReference type="GO" id="GO:0005886">
    <property type="term" value="C:plasma membrane"/>
    <property type="evidence" value="ECO:0007669"/>
    <property type="project" value="UniProtKB-SubCell"/>
</dbReference>
<keyword evidence="3" id="KW-0813">Transport</keyword>
<dbReference type="GO" id="GO:0033214">
    <property type="term" value="P:siderophore-iron import into cell"/>
    <property type="evidence" value="ECO:0007669"/>
    <property type="project" value="TreeGrafter"/>
</dbReference>
<evidence type="ECO:0000313" key="9">
    <source>
        <dbReference type="EMBL" id="CDG99321.1"/>
    </source>
</evidence>
<protein>
    <submittedName>
        <fullName evidence="9">Ferric enterobactin transport protein (ABC superfamily, membrane)</fullName>
    </submittedName>
</protein>
<accession>A0A077NB52</accession>
<evidence type="ECO:0000256" key="4">
    <source>
        <dbReference type="ARBA" id="ARBA00022475"/>
    </source>
</evidence>
<feature type="transmembrane region" description="Helical" evidence="8">
    <location>
        <begin position="132"/>
        <end position="152"/>
    </location>
</feature>
<feature type="transmembrane region" description="Helical" evidence="8">
    <location>
        <begin position="159"/>
        <end position="181"/>
    </location>
</feature>
<sequence>MPKMLQVGHPEGWINGRIPLRVLLVNTLQLFLIMLLALFAVYYGTLKLSFWQIWQAFQGEGDPGIIAVVTQWRAPRVAIALVVGAALAISGAIFQSVIRNPLGSPDIMGFSTGAWTGVLITLIFLNGGYYQMTLGALIGGSLTAALIYLFAWRQGIHGFRLIIVGIAISAMLTAINTWLIVTGSLEHVMSAALWGNGSLNGITWQKSASALFVIPLLTFGAFALAKSLKIMEMGDDKASALGCNVETNRMQLILYGILLTAVVTATTGPISFISLAAPQIARRLTGTSYVPLFSAAMTGALLLLTADLVAQHTFSNVQLPVGAVTVSIGGIYLIWLLIREARQ</sequence>
<keyword evidence="4" id="KW-1003">Cell membrane</keyword>
<evidence type="ECO:0000256" key="3">
    <source>
        <dbReference type="ARBA" id="ARBA00022448"/>
    </source>
</evidence>
<name>A0A077NB52_XENBV</name>
<reference evidence="9" key="1">
    <citation type="submission" date="2013-07" db="EMBL/GenBank/DDBJ databases">
        <title>Sub-species coevolution in mutualistic symbiosis.</title>
        <authorList>
            <person name="Murfin K."/>
            <person name="Klassen J."/>
            <person name="Lee M."/>
            <person name="Forst S."/>
            <person name="Stock P."/>
            <person name="Goodrich-Blair H."/>
        </authorList>
    </citation>
    <scope>NUCLEOTIDE SEQUENCE [LARGE SCALE GENOMIC DNA]</scope>
    <source>
        <strain evidence="9">Puntauvense</strain>
    </source>
</reference>
<dbReference type="Proteomes" id="UP000028511">
    <property type="component" value="Unassembled WGS sequence"/>
</dbReference>
<keyword evidence="7 8" id="KW-0472">Membrane</keyword>
<evidence type="ECO:0000256" key="1">
    <source>
        <dbReference type="ARBA" id="ARBA00004651"/>
    </source>
</evidence>
<dbReference type="GO" id="GO:0022857">
    <property type="term" value="F:transmembrane transporter activity"/>
    <property type="evidence" value="ECO:0007669"/>
    <property type="project" value="InterPro"/>
</dbReference>
<dbReference type="PANTHER" id="PTHR30472:SF24">
    <property type="entry name" value="FERRIC ENTEROBACTIN TRANSPORT SYSTEM PERMEASE PROTEIN FEPG"/>
    <property type="match status" value="1"/>
</dbReference>
<dbReference type="AlphaFoldDB" id="A0A077NB52"/>
<dbReference type="PANTHER" id="PTHR30472">
    <property type="entry name" value="FERRIC ENTEROBACTIN TRANSPORT SYSTEM PERMEASE PROTEIN"/>
    <property type="match status" value="1"/>
</dbReference>
<dbReference type="CDD" id="cd06550">
    <property type="entry name" value="TM_ABC_iron-siderophores_like"/>
    <property type="match status" value="1"/>
</dbReference>
<dbReference type="HOGENOM" id="CLU_013016_1_1_6"/>
<evidence type="ECO:0000256" key="6">
    <source>
        <dbReference type="ARBA" id="ARBA00022989"/>
    </source>
</evidence>
<keyword evidence="6 8" id="KW-1133">Transmembrane helix</keyword>
<dbReference type="InterPro" id="IPR037294">
    <property type="entry name" value="ABC_BtuC-like"/>
</dbReference>
<dbReference type="RefSeq" id="WP_038214345.1">
    <property type="nucleotide sequence ID" value="NZ_CAWLWN010000086.1"/>
</dbReference>
<feature type="transmembrane region" description="Helical" evidence="8">
    <location>
        <begin position="252"/>
        <end position="277"/>
    </location>
</feature>
<feature type="transmembrane region" description="Helical" evidence="8">
    <location>
        <begin position="207"/>
        <end position="225"/>
    </location>
</feature>
<feature type="transmembrane region" description="Helical" evidence="8">
    <location>
        <begin position="20"/>
        <end position="43"/>
    </location>
</feature>
<dbReference type="SUPFAM" id="SSF81345">
    <property type="entry name" value="ABC transporter involved in vitamin B12 uptake, BtuC"/>
    <property type="match status" value="1"/>
</dbReference>
<comment type="similarity">
    <text evidence="2">Belongs to the binding-protein-dependent transport system permease family. FecCD subfamily.</text>
</comment>
<gene>
    <name evidence="9" type="primary">fepG</name>
    <name evidence="9" type="ORF">XBP1_930036</name>
</gene>
<feature type="transmembrane region" description="Helical" evidence="8">
    <location>
        <begin position="289"/>
        <end position="310"/>
    </location>
</feature>
<comment type="caution">
    <text evidence="9">The sequence shown here is derived from an EMBL/GenBank/DDBJ whole genome shotgun (WGS) entry which is preliminary data.</text>
</comment>
<feature type="transmembrane region" description="Helical" evidence="8">
    <location>
        <begin position="77"/>
        <end position="95"/>
    </location>
</feature>
<comment type="subcellular location">
    <subcellularLocation>
        <location evidence="1">Cell membrane</location>
        <topology evidence="1">Multi-pass membrane protein</topology>
    </subcellularLocation>
</comment>
<feature type="transmembrane region" description="Helical" evidence="8">
    <location>
        <begin position="107"/>
        <end position="126"/>
    </location>
</feature>
<proteinExistence type="inferred from homology"/>
<dbReference type="Gene3D" id="1.10.3470.10">
    <property type="entry name" value="ABC transporter involved in vitamin B12 uptake, BtuC"/>
    <property type="match status" value="1"/>
</dbReference>
<feature type="transmembrane region" description="Helical" evidence="8">
    <location>
        <begin position="317"/>
        <end position="338"/>
    </location>
</feature>
<dbReference type="InterPro" id="IPR000522">
    <property type="entry name" value="ABC_transptr_permease_BtuC"/>
</dbReference>